<dbReference type="PANTHER" id="PTHR18964">
    <property type="entry name" value="ROK (REPRESSOR, ORF, KINASE) FAMILY"/>
    <property type="match status" value="1"/>
</dbReference>
<sequence>MAATERRNFGIYGPGDLFQLLRDGRPRTRAELVEATGLARTTVASRIDALLASGLIGPAGEAASSGGRPPARFVFRAESRLILAADVGGGHAKVALADLGGNILARHAESRRVSDGPELMLGWIIETALALLSEIGRREDELSAVGIGLPGPVEFSSGRPNNPPIMPGWDGFDVPGWFATRWPVPVLVDNDVNVMALGEVYEHWHESQDVLFIKMATGIGAGVICSGRLERGSEGISGDIGHVKVAGDEIECRCGNRGCLEAVAAGPALAAGLRAAGHEAVRTSADVVDLAASGDLAAIHALRQAGRDVGEVLAMCVNLLNPSVVVFGGALARAGDQLLAGAREVVYRRSQPLATRRLRIEPSRAGADAGILGASRLAIDHLLSPQVIEDDIAAGQPAG</sequence>
<gene>
    <name evidence="2" type="ORF">EV380_1500</name>
</gene>
<dbReference type="InterPro" id="IPR043129">
    <property type="entry name" value="ATPase_NBD"/>
</dbReference>
<dbReference type="Pfam" id="PF13412">
    <property type="entry name" value="HTH_24"/>
    <property type="match status" value="1"/>
</dbReference>
<evidence type="ECO:0000256" key="1">
    <source>
        <dbReference type="ARBA" id="ARBA00006479"/>
    </source>
</evidence>
<evidence type="ECO:0000313" key="2">
    <source>
        <dbReference type="EMBL" id="RZU61918.1"/>
    </source>
</evidence>
<dbReference type="InterPro" id="IPR000600">
    <property type="entry name" value="ROK"/>
</dbReference>
<organism evidence="2 3">
    <name type="scientific">Zhihengliuella halotolerans</name>
    <dbReference type="NCBI Taxonomy" id="370736"/>
    <lineage>
        <taxon>Bacteria</taxon>
        <taxon>Bacillati</taxon>
        <taxon>Actinomycetota</taxon>
        <taxon>Actinomycetes</taxon>
        <taxon>Micrococcales</taxon>
        <taxon>Micrococcaceae</taxon>
        <taxon>Zhihengliuella</taxon>
    </lineage>
</organism>
<dbReference type="AlphaFoldDB" id="A0A4Q8ACN4"/>
<dbReference type="Pfam" id="PF00480">
    <property type="entry name" value="ROK"/>
    <property type="match status" value="1"/>
</dbReference>
<comment type="caution">
    <text evidence="2">The sequence shown here is derived from an EMBL/GenBank/DDBJ whole genome shotgun (WGS) entry which is preliminary data.</text>
</comment>
<protein>
    <submittedName>
        <fullName evidence="2">Glucokinase</fullName>
    </submittedName>
</protein>
<accession>A0A4Q8ACN4</accession>
<dbReference type="InterPro" id="IPR036388">
    <property type="entry name" value="WH-like_DNA-bd_sf"/>
</dbReference>
<dbReference type="GO" id="GO:0016301">
    <property type="term" value="F:kinase activity"/>
    <property type="evidence" value="ECO:0007669"/>
    <property type="project" value="UniProtKB-KW"/>
</dbReference>
<dbReference type="PANTHER" id="PTHR18964:SF173">
    <property type="entry name" value="GLUCOKINASE"/>
    <property type="match status" value="1"/>
</dbReference>
<name>A0A4Q8ACN4_9MICC</name>
<keyword evidence="2" id="KW-0418">Kinase</keyword>
<dbReference type="SUPFAM" id="SSF46785">
    <property type="entry name" value="Winged helix' DNA-binding domain"/>
    <property type="match status" value="1"/>
</dbReference>
<dbReference type="EMBL" id="SHLA01000001">
    <property type="protein sequence ID" value="RZU61918.1"/>
    <property type="molecule type" value="Genomic_DNA"/>
</dbReference>
<dbReference type="InterPro" id="IPR049874">
    <property type="entry name" value="ROK_cs"/>
</dbReference>
<dbReference type="Proteomes" id="UP000292685">
    <property type="component" value="Unassembled WGS sequence"/>
</dbReference>
<dbReference type="Gene3D" id="1.10.10.10">
    <property type="entry name" value="Winged helix-like DNA-binding domain superfamily/Winged helix DNA-binding domain"/>
    <property type="match status" value="1"/>
</dbReference>
<evidence type="ECO:0000313" key="3">
    <source>
        <dbReference type="Proteomes" id="UP000292685"/>
    </source>
</evidence>
<dbReference type="InterPro" id="IPR036390">
    <property type="entry name" value="WH_DNA-bd_sf"/>
</dbReference>
<keyword evidence="2" id="KW-0808">Transferase</keyword>
<reference evidence="2 3" key="1">
    <citation type="submission" date="2019-02" db="EMBL/GenBank/DDBJ databases">
        <title>Sequencing the genomes of 1000 actinobacteria strains.</title>
        <authorList>
            <person name="Klenk H.-P."/>
        </authorList>
    </citation>
    <scope>NUCLEOTIDE SEQUENCE [LARGE SCALE GENOMIC DNA]</scope>
    <source>
        <strain evidence="2 3">DSM 17364</strain>
    </source>
</reference>
<comment type="similarity">
    <text evidence="1">Belongs to the ROK (NagC/XylR) family.</text>
</comment>
<keyword evidence="3" id="KW-1185">Reference proteome</keyword>
<proteinExistence type="inferred from homology"/>
<dbReference type="PROSITE" id="PS01125">
    <property type="entry name" value="ROK"/>
    <property type="match status" value="1"/>
</dbReference>
<dbReference type="Gene3D" id="3.30.420.40">
    <property type="match status" value="2"/>
</dbReference>
<dbReference type="RefSeq" id="WP_242607534.1">
    <property type="nucleotide sequence ID" value="NZ_SHLA01000001.1"/>
</dbReference>
<dbReference type="SUPFAM" id="SSF53067">
    <property type="entry name" value="Actin-like ATPase domain"/>
    <property type="match status" value="1"/>
</dbReference>